<dbReference type="CDD" id="cd22393">
    <property type="entry name" value="KH-I_KRR1_rpt1"/>
    <property type="match status" value="1"/>
</dbReference>
<dbReference type="eggNOG" id="KOG2874">
    <property type="taxonomic scope" value="Eukaryota"/>
</dbReference>
<dbReference type="GO" id="GO:0032040">
    <property type="term" value="C:small-subunit processome"/>
    <property type="evidence" value="ECO:0007669"/>
    <property type="project" value="TreeGrafter"/>
</dbReference>
<evidence type="ECO:0000256" key="8">
    <source>
        <dbReference type="PIRNR" id="PIRNR006515"/>
    </source>
</evidence>
<evidence type="ECO:0000256" key="3">
    <source>
        <dbReference type="ARBA" id="ARBA00022517"/>
    </source>
</evidence>
<feature type="compositionally biased region" description="Basic and acidic residues" evidence="9">
    <location>
        <begin position="284"/>
        <end position="295"/>
    </location>
</feature>
<feature type="compositionally biased region" description="Basic residues" evidence="9">
    <location>
        <begin position="330"/>
        <end position="342"/>
    </location>
</feature>
<keyword evidence="3 8" id="KW-0690">Ribosome biogenesis</keyword>
<organism evidence="11 12">
    <name type="scientific">Babesia bovis</name>
    <dbReference type="NCBI Taxonomy" id="5865"/>
    <lineage>
        <taxon>Eukaryota</taxon>
        <taxon>Sar</taxon>
        <taxon>Alveolata</taxon>
        <taxon>Apicomplexa</taxon>
        <taxon>Aconoidasida</taxon>
        <taxon>Piroplasmida</taxon>
        <taxon>Babesiidae</taxon>
        <taxon>Babesia</taxon>
    </lineage>
</organism>
<dbReference type="Pfam" id="PF17903">
    <property type="entry name" value="KH_KRR1_1st"/>
    <property type="match status" value="1"/>
</dbReference>
<dbReference type="Proteomes" id="UP000002173">
    <property type="component" value="Unassembled WGS sequence"/>
</dbReference>
<evidence type="ECO:0000313" key="11">
    <source>
        <dbReference type="EMBL" id="EDO06615.1"/>
    </source>
</evidence>
<reference evidence="12" key="2">
    <citation type="journal article" date="2020" name="Data Brief">
        <title>Transcriptome dataset of Babesia bovis life stages within vertebrate and invertebrate hosts.</title>
        <authorList>
            <person name="Ueti M.W."/>
            <person name="Johnson W.C."/>
            <person name="Kappmeyer L.S."/>
            <person name="Herndon D.R."/>
            <person name="Mousel M.R."/>
            <person name="Reif K.E."/>
            <person name="Taus N.S."/>
            <person name="Ifeonu O.O."/>
            <person name="Silva J.C."/>
            <person name="Suarez C.E."/>
            <person name="Brayton K.A."/>
        </authorList>
    </citation>
    <scope>NUCLEOTIDE SEQUENCE [LARGE SCALE GENOMIC DNA]</scope>
</reference>
<dbReference type="GO" id="GO:0006364">
    <property type="term" value="P:rRNA processing"/>
    <property type="evidence" value="ECO:0007669"/>
    <property type="project" value="UniProtKB-KW"/>
</dbReference>
<dbReference type="VEuPathDB" id="PiroplasmaDB:BBOV_II006650"/>
<keyword evidence="4 8" id="KW-0698">rRNA processing</keyword>
<accession>A7AUK4</accession>
<evidence type="ECO:0000256" key="1">
    <source>
        <dbReference type="ARBA" id="ARBA00004604"/>
    </source>
</evidence>
<dbReference type="OMA" id="TPDIDKW"/>
<dbReference type="InterPro" id="IPR041174">
    <property type="entry name" value="KRR1-like_KH1"/>
</dbReference>
<dbReference type="InterPro" id="IPR024166">
    <property type="entry name" value="rRNA_assembly_KRR1"/>
</dbReference>
<keyword evidence="6 8" id="KW-0539">Nucleus</keyword>
<proteinExistence type="inferred from homology"/>
<dbReference type="PANTHER" id="PTHR12581:SF0">
    <property type="entry name" value="KRR1 SMALL SUBUNIT PROCESSOME COMPONENT HOMOLOG"/>
    <property type="match status" value="1"/>
</dbReference>
<comment type="caution">
    <text evidence="11">The sequence shown here is derived from an EMBL/GenBank/DDBJ whole genome shotgun (WGS) entry which is preliminary data.</text>
</comment>
<dbReference type="InterPro" id="IPR048550">
    <property type="entry name" value="KRR1-like_KH1_euk"/>
</dbReference>
<comment type="subcellular location">
    <subcellularLocation>
        <location evidence="1 8">Nucleus</location>
        <location evidence="1 8">Nucleolus</location>
    </subcellularLocation>
</comment>
<dbReference type="InterPro" id="IPR004087">
    <property type="entry name" value="KH_dom"/>
</dbReference>
<dbReference type="SMART" id="SM00322">
    <property type="entry name" value="KH"/>
    <property type="match status" value="1"/>
</dbReference>
<dbReference type="EMBL" id="AAXT01000003">
    <property type="protein sequence ID" value="EDO06615.1"/>
    <property type="molecule type" value="Genomic_DNA"/>
</dbReference>
<evidence type="ECO:0000256" key="9">
    <source>
        <dbReference type="SAM" id="MobiDB-lite"/>
    </source>
</evidence>
<name>A7AUK4_BABBO</name>
<evidence type="ECO:0000259" key="10">
    <source>
        <dbReference type="SMART" id="SM00322"/>
    </source>
</evidence>
<evidence type="ECO:0000256" key="6">
    <source>
        <dbReference type="ARBA" id="ARBA00023242"/>
    </source>
</evidence>
<dbReference type="InterPro" id="IPR036612">
    <property type="entry name" value="KH_dom_type_1_sf"/>
</dbReference>
<dbReference type="PANTHER" id="PTHR12581">
    <property type="entry name" value="HIV-1 REV BINDING PROTEIN 2, 3"/>
    <property type="match status" value="1"/>
</dbReference>
<evidence type="ECO:0000256" key="5">
    <source>
        <dbReference type="ARBA" id="ARBA00022884"/>
    </source>
</evidence>
<reference evidence="12" key="3">
    <citation type="journal article" date="2021" name="Int. J. Parasitol.">
        <title>Comparative analysis of gene expression between Babesia bovis blood stages and kinetes allowed by improved genome annotation.</title>
        <authorList>
            <person name="Ueti M.W."/>
            <person name="Johnson W.C."/>
            <person name="Kappmeyer L.S."/>
            <person name="Herndon D.R."/>
            <person name="Mousel M.R."/>
            <person name="Reif K.E."/>
            <person name="Taus N.S."/>
            <person name="Ifeonu O.O."/>
            <person name="Silva J.C."/>
            <person name="Suarez C.E."/>
            <person name="Brayton K.A."/>
        </authorList>
    </citation>
    <scope>NUCLEOTIDE SEQUENCE [LARGE SCALE GENOMIC DNA]</scope>
</reference>
<dbReference type="FunFam" id="3.30.1370.10:FF:000014">
    <property type="entry name" value="KRR1 small subunit processome component"/>
    <property type="match status" value="1"/>
</dbReference>
<evidence type="ECO:0000256" key="4">
    <source>
        <dbReference type="ARBA" id="ARBA00022552"/>
    </source>
</evidence>
<dbReference type="InterPro" id="IPR048549">
    <property type="entry name" value="KRR1-like_KH2_euk"/>
</dbReference>
<evidence type="ECO:0000313" key="12">
    <source>
        <dbReference type="Proteomes" id="UP000002173"/>
    </source>
</evidence>
<dbReference type="InParanoid" id="A7AUK4"/>
<dbReference type="GO" id="GO:0003723">
    <property type="term" value="F:RNA binding"/>
    <property type="evidence" value="ECO:0007669"/>
    <property type="project" value="UniProtKB-KW"/>
</dbReference>
<gene>
    <name evidence="11" type="ORF">BBOV_II006650</name>
</gene>
<dbReference type="AlphaFoldDB" id="A7AUK4"/>
<dbReference type="RefSeq" id="XP_001610183.1">
    <property type="nucleotide sequence ID" value="XM_001610133.1"/>
</dbReference>
<keyword evidence="12" id="KW-1185">Reference proteome</keyword>
<dbReference type="FunCoup" id="A7AUK4">
    <property type="interactions" value="415"/>
</dbReference>
<dbReference type="CDD" id="cd22394">
    <property type="entry name" value="KH-I_KRR1_rpt2"/>
    <property type="match status" value="1"/>
</dbReference>
<keyword evidence="5 8" id="KW-0694">RNA-binding</keyword>
<feature type="region of interest" description="Disordered" evidence="9">
    <location>
        <begin position="284"/>
        <end position="342"/>
    </location>
</feature>
<evidence type="ECO:0000256" key="2">
    <source>
        <dbReference type="ARBA" id="ARBA00009344"/>
    </source>
</evidence>
<comment type="subunit">
    <text evidence="8">Component of the ribosomal small subunit (SSU) processome.</text>
</comment>
<comment type="similarity">
    <text evidence="2 8">Belongs to the KRR1 family.</text>
</comment>
<reference evidence="11 12" key="1">
    <citation type="journal article" date="2007" name="PLoS Pathog.">
        <title>Genome sequence of Babesia bovis and comparative analysis of apicomplexan hemoprotozoa.</title>
        <authorList>
            <person name="Brayton K.A."/>
            <person name="Lau A.O.T."/>
            <person name="Herndon D.R."/>
            <person name="Hannick L."/>
            <person name="Kappmeyer L.S."/>
            <person name="Berens S.J."/>
            <person name="Bidwell S.L."/>
            <person name="Brown W.C."/>
            <person name="Crabtree J."/>
            <person name="Fadrosh D."/>
            <person name="Feldblum T."/>
            <person name="Forberger H.A."/>
            <person name="Haas B.J."/>
            <person name="Howell J.M."/>
            <person name="Khouri H."/>
            <person name="Koo H."/>
            <person name="Mann D.J."/>
            <person name="Norimine J."/>
            <person name="Paulsen I.T."/>
            <person name="Radune D."/>
            <person name="Ren Q."/>
            <person name="Smith R.K. Jr."/>
            <person name="Suarez C.E."/>
            <person name="White O."/>
            <person name="Wortman J.R."/>
            <person name="Knowles D.P. Jr."/>
            <person name="McElwain T.F."/>
            <person name="Nene V.M."/>
        </authorList>
    </citation>
    <scope>NUCLEOTIDE SEQUENCE [LARGE SCALE GENOMIC DNA]</scope>
    <source>
        <strain evidence="11">T2Bo</strain>
    </source>
</reference>
<protein>
    <recommendedName>
        <fullName evidence="8">KRR1 small subunit processome component</fullName>
    </recommendedName>
    <alternativeName>
        <fullName evidence="8">KRR-R motif-containing protein 1</fullName>
    </alternativeName>
</protein>
<dbReference type="KEGG" id="bbo:BBOV_II006650"/>
<evidence type="ECO:0000256" key="7">
    <source>
        <dbReference type="ARBA" id="ARBA00023274"/>
    </source>
</evidence>
<keyword evidence="7 8" id="KW-0687">Ribonucleoprotein</keyword>
<sequence length="342" mass="40109">MEERKNHNKYRRDKPWDDETIDHWKVESFTEEDNKPPLLEESSFVTLFPKYREKYIQSIWGDVKRALGNYHIKCELDLVEGSMSVLTTKKTWDPYIIIKARDMIKLIARSVPFHQAKRILEDGVYCDIVKIGGMLRNKDKFIKRRQRLVGPGGSTLKALELLTQCYILTQGQTVSIIGSIKGIKIARRIVEDCMKNIHPVYHIKELMIKRELEKDEKLKGENWDRFLPQFKKRSVKRRKTQVKKKKSSGLLLPEQTPRKEDLLLESGEYFLLEEERQRRNRMNKLAEQHSKGLENRKKKAAAYDPEQNTTSESVEETPSAPSSEDTLLHVKPKKKKKTSVFI</sequence>
<dbReference type="PIRSF" id="PIRSF006515">
    <property type="entry name" value="KRR1"/>
    <property type="match status" value="1"/>
</dbReference>
<dbReference type="Gene3D" id="3.30.1370.10">
    <property type="entry name" value="K Homology domain, type 1"/>
    <property type="match status" value="2"/>
</dbReference>
<comment type="function">
    <text evidence="8">Required for 40S ribosome biogenesis. Involved in nucleolar processing of pre-18S ribosomal RNA and ribosome assembly.</text>
</comment>
<dbReference type="Pfam" id="PF21800">
    <property type="entry name" value="KH_KRR1_2nd"/>
    <property type="match status" value="1"/>
</dbReference>
<dbReference type="InterPro" id="IPR048548">
    <property type="entry name" value="KRR1-like_KH2"/>
</dbReference>
<dbReference type="STRING" id="5865.A7AUK4"/>
<dbReference type="SUPFAM" id="SSF54791">
    <property type="entry name" value="Eukaryotic type KH-domain (KH-domain type I)"/>
    <property type="match status" value="1"/>
</dbReference>
<dbReference type="GeneID" id="5478417"/>
<feature type="domain" description="K Homology" evidence="10">
    <location>
        <begin position="123"/>
        <end position="195"/>
    </location>
</feature>